<keyword evidence="3" id="KW-1185">Reference proteome</keyword>
<dbReference type="PANTHER" id="PTHR33112">
    <property type="entry name" value="DOMAIN PROTEIN, PUTATIVE-RELATED"/>
    <property type="match status" value="1"/>
</dbReference>
<organism evidence="2 3">
    <name type="scientific">Byssothecium circinans</name>
    <dbReference type="NCBI Taxonomy" id="147558"/>
    <lineage>
        <taxon>Eukaryota</taxon>
        <taxon>Fungi</taxon>
        <taxon>Dikarya</taxon>
        <taxon>Ascomycota</taxon>
        <taxon>Pezizomycotina</taxon>
        <taxon>Dothideomycetes</taxon>
        <taxon>Pleosporomycetidae</taxon>
        <taxon>Pleosporales</taxon>
        <taxon>Massarineae</taxon>
        <taxon>Massarinaceae</taxon>
        <taxon>Byssothecium</taxon>
    </lineage>
</organism>
<dbReference type="PANTHER" id="PTHR33112:SF16">
    <property type="entry name" value="HETEROKARYON INCOMPATIBILITY DOMAIN-CONTAINING PROTEIN"/>
    <property type="match status" value="1"/>
</dbReference>
<dbReference type="EMBL" id="ML977006">
    <property type="protein sequence ID" value="KAF1953055.1"/>
    <property type="molecule type" value="Genomic_DNA"/>
</dbReference>
<evidence type="ECO:0000313" key="2">
    <source>
        <dbReference type="EMBL" id="KAF1953055.1"/>
    </source>
</evidence>
<protein>
    <submittedName>
        <fullName evidence="2">HET-domain-containing protein</fullName>
    </submittedName>
</protein>
<dbReference type="InterPro" id="IPR010730">
    <property type="entry name" value="HET"/>
</dbReference>
<sequence length="784" mass="89258">MSHTRDKFFLALVSTAVVLSVSAFTYFVLDRIRYLDERQRAMEDTATDLANNRRHKSSFSPDDDTYGDEIARISLLLSRTYSSWLRRGVMIRWAIQPGNSSSFEEMDVWEDTLDDSDNQLDILPENQKHSPLCRACISRLTSGQFRARRSGVPQHARVLSLFYNVNISAIHRSAAKTGCTICKMISGTLQDAENFVTHAKTVGFSDEECFGMSTFFVEAVNVLTISLNLYGTIQCIMELQMEIYNEVKTRILGPYFRLFLDRSSSPFDGIKSQPPITELASSEALNQAKTWLEDCDERHMSCFKQGTYPLPSRILDVTLENPHGFIKLVESSGLSGAYVALSYCWGQDQKTTLTRKTFKEFLNGVAMDSLPQTILDAIEVTRKLCIKYLWIDALCIIQDSQDDKLHEIARMDAVYSNSYVTISAASAASASTGFLQPRPPLYVQPLRMPLRLQPGDGNATLVMYDDFQMDQVGVKNSPIERRGWTLQVKVLSRRVLFYGATHLQWMCRSIPLESGPTDVLQASFLTDSYKPVHFSGNQPRDLDPTSNILKGWEVIIMQLSRRLLTYPEDALRAVAGVAARYQKELRDKYVAGLWRRALVRELLWHGHLEHDPMHLQPRSIRYIAPSWSWASRVGEIFFPPYQQDATLSTIVITDCCIVLKDSASPFGDIIDGHIAICAPVKKARLVSHTLFDLRPEIDKIEGCVYIDSREDLHSKFCQSRTVVEEFDVVLCLRLTNEMGLVLKRVHIEKHTRKQEAETYRRVGCFQSYSEEWLSDCRDQQIVIV</sequence>
<name>A0A6A5TK21_9PLEO</name>
<gene>
    <name evidence="2" type="ORF">CC80DRAFT_478454</name>
</gene>
<dbReference type="OrthoDB" id="5125733at2759"/>
<accession>A0A6A5TK21</accession>
<feature type="domain" description="Heterokaryon incompatibility" evidence="1">
    <location>
        <begin position="338"/>
        <end position="487"/>
    </location>
</feature>
<reference evidence="2" key="1">
    <citation type="journal article" date="2020" name="Stud. Mycol.">
        <title>101 Dothideomycetes genomes: a test case for predicting lifestyles and emergence of pathogens.</title>
        <authorList>
            <person name="Haridas S."/>
            <person name="Albert R."/>
            <person name="Binder M."/>
            <person name="Bloem J."/>
            <person name="Labutti K."/>
            <person name="Salamov A."/>
            <person name="Andreopoulos B."/>
            <person name="Baker S."/>
            <person name="Barry K."/>
            <person name="Bills G."/>
            <person name="Bluhm B."/>
            <person name="Cannon C."/>
            <person name="Castanera R."/>
            <person name="Culley D."/>
            <person name="Daum C."/>
            <person name="Ezra D."/>
            <person name="Gonzalez J."/>
            <person name="Henrissat B."/>
            <person name="Kuo A."/>
            <person name="Liang C."/>
            <person name="Lipzen A."/>
            <person name="Lutzoni F."/>
            <person name="Magnuson J."/>
            <person name="Mondo S."/>
            <person name="Nolan M."/>
            <person name="Ohm R."/>
            <person name="Pangilinan J."/>
            <person name="Park H.-J."/>
            <person name="Ramirez L."/>
            <person name="Alfaro M."/>
            <person name="Sun H."/>
            <person name="Tritt A."/>
            <person name="Yoshinaga Y."/>
            <person name="Zwiers L.-H."/>
            <person name="Turgeon B."/>
            <person name="Goodwin S."/>
            <person name="Spatafora J."/>
            <person name="Crous P."/>
            <person name="Grigoriev I."/>
        </authorList>
    </citation>
    <scope>NUCLEOTIDE SEQUENCE</scope>
    <source>
        <strain evidence="2">CBS 675.92</strain>
    </source>
</reference>
<dbReference type="Pfam" id="PF06985">
    <property type="entry name" value="HET"/>
    <property type="match status" value="1"/>
</dbReference>
<proteinExistence type="predicted"/>
<evidence type="ECO:0000259" key="1">
    <source>
        <dbReference type="Pfam" id="PF06985"/>
    </source>
</evidence>
<dbReference type="Proteomes" id="UP000800035">
    <property type="component" value="Unassembled WGS sequence"/>
</dbReference>
<evidence type="ECO:0000313" key="3">
    <source>
        <dbReference type="Proteomes" id="UP000800035"/>
    </source>
</evidence>
<dbReference type="AlphaFoldDB" id="A0A6A5TK21"/>